<dbReference type="Pfam" id="PF00448">
    <property type="entry name" value="SRP54"/>
    <property type="match status" value="1"/>
</dbReference>
<evidence type="ECO:0000256" key="12">
    <source>
        <dbReference type="ARBA" id="ARBA00025337"/>
    </source>
</evidence>
<evidence type="ECO:0000259" key="15">
    <source>
        <dbReference type="SMART" id="SM00962"/>
    </source>
</evidence>
<keyword evidence="5" id="KW-1003">Cell membrane</keyword>
<evidence type="ECO:0000313" key="16">
    <source>
        <dbReference type="EMBL" id="TCS80962.1"/>
    </source>
</evidence>
<evidence type="ECO:0000256" key="8">
    <source>
        <dbReference type="ARBA" id="ARBA00022927"/>
    </source>
</evidence>
<keyword evidence="9" id="KW-0342">GTP-binding</keyword>
<keyword evidence="6" id="KW-0547">Nucleotide-binding</keyword>
<dbReference type="Gene3D" id="1.20.120.1380">
    <property type="entry name" value="Flagellar FlhF biosynthesis protein, N domain"/>
    <property type="match status" value="1"/>
</dbReference>
<dbReference type="Gene3D" id="3.40.50.300">
    <property type="entry name" value="P-loop containing nucleotide triphosphate hydrolases"/>
    <property type="match status" value="1"/>
</dbReference>
<dbReference type="InterPro" id="IPR003593">
    <property type="entry name" value="AAA+_ATPase"/>
</dbReference>
<keyword evidence="11" id="KW-1006">Bacterial flagellum protein export</keyword>
<protein>
    <recommendedName>
        <fullName evidence="3 13">Flagellar biosynthesis protein FlhF</fullName>
    </recommendedName>
</protein>
<dbReference type="PANTHER" id="PTHR43134">
    <property type="entry name" value="SIGNAL RECOGNITION PARTICLE RECEPTOR SUBUNIT ALPHA"/>
    <property type="match status" value="1"/>
</dbReference>
<evidence type="ECO:0000256" key="9">
    <source>
        <dbReference type="ARBA" id="ARBA00023134"/>
    </source>
</evidence>
<dbReference type="SUPFAM" id="SSF52540">
    <property type="entry name" value="P-loop containing nucleoside triphosphate hydrolases"/>
    <property type="match status" value="1"/>
</dbReference>
<keyword evidence="7" id="KW-1005">Bacterial flagellum biogenesis</keyword>
<dbReference type="GO" id="GO:0015031">
    <property type="term" value="P:protein transport"/>
    <property type="evidence" value="ECO:0007669"/>
    <property type="project" value="UniProtKB-KW"/>
</dbReference>
<dbReference type="SMART" id="SM00962">
    <property type="entry name" value="SRP54"/>
    <property type="match status" value="1"/>
</dbReference>
<gene>
    <name evidence="16" type="ORF">EDC37_103132</name>
</gene>
<evidence type="ECO:0000259" key="14">
    <source>
        <dbReference type="SMART" id="SM00382"/>
    </source>
</evidence>
<dbReference type="GO" id="GO:0005886">
    <property type="term" value="C:plasma membrane"/>
    <property type="evidence" value="ECO:0007669"/>
    <property type="project" value="UniProtKB-SubCell"/>
</dbReference>
<keyword evidence="16" id="KW-0282">Flagellum</keyword>
<evidence type="ECO:0000256" key="13">
    <source>
        <dbReference type="NCBIfam" id="TIGR03499"/>
    </source>
</evidence>
<evidence type="ECO:0000256" key="4">
    <source>
        <dbReference type="ARBA" id="ARBA00022448"/>
    </source>
</evidence>
<evidence type="ECO:0000256" key="2">
    <source>
        <dbReference type="ARBA" id="ARBA00008531"/>
    </source>
</evidence>
<evidence type="ECO:0000256" key="11">
    <source>
        <dbReference type="ARBA" id="ARBA00023225"/>
    </source>
</evidence>
<dbReference type="CDD" id="cd17873">
    <property type="entry name" value="FlhF"/>
    <property type="match status" value="1"/>
</dbReference>
<evidence type="ECO:0000256" key="10">
    <source>
        <dbReference type="ARBA" id="ARBA00023136"/>
    </source>
</evidence>
<dbReference type="InterPro" id="IPR020006">
    <property type="entry name" value="FlhF"/>
</dbReference>
<dbReference type="EMBL" id="SMAA01000003">
    <property type="protein sequence ID" value="TCS80962.1"/>
    <property type="molecule type" value="Genomic_DNA"/>
</dbReference>
<dbReference type="RefSeq" id="WP_132547700.1">
    <property type="nucleotide sequence ID" value="NZ_SMAA01000003.1"/>
</dbReference>
<dbReference type="GO" id="GO:0044781">
    <property type="term" value="P:bacterial-type flagellum organization"/>
    <property type="evidence" value="ECO:0007669"/>
    <property type="project" value="UniProtKB-UniRule"/>
</dbReference>
<proteinExistence type="inferred from homology"/>
<feature type="domain" description="SRP54-type proteins GTP-binding" evidence="15">
    <location>
        <begin position="248"/>
        <end position="439"/>
    </location>
</feature>
<evidence type="ECO:0000313" key="17">
    <source>
        <dbReference type="Proteomes" id="UP000295188"/>
    </source>
</evidence>
<dbReference type="Proteomes" id="UP000295188">
    <property type="component" value="Unassembled WGS sequence"/>
</dbReference>
<keyword evidence="8" id="KW-0653">Protein transport</keyword>
<keyword evidence="16" id="KW-0966">Cell projection</keyword>
<reference evidence="16 17" key="1">
    <citation type="submission" date="2019-03" db="EMBL/GenBank/DDBJ databases">
        <title>Genomic Encyclopedia of Type Strains, Phase IV (KMG-IV): sequencing the most valuable type-strain genomes for metagenomic binning, comparative biology and taxonomic classification.</title>
        <authorList>
            <person name="Goeker M."/>
        </authorList>
    </citation>
    <scope>NUCLEOTIDE SEQUENCE [LARGE SCALE GENOMIC DNA]</scope>
    <source>
        <strain evidence="16 17">DSM 20467</strain>
    </source>
</reference>
<name>A0A4V2USC5_9FIRM</name>
<feature type="domain" description="AAA+ ATPase" evidence="14">
    <location>
        <begin position="247"/>
        <end position="393"/>
    </location>
</feature>
<dbReference type="FunFam" id="3.40.50.300:FF:000695">
    <property type="entry name" value="Flagellar biosynthesis regulator FlhF"/>
    <property type="match status" value="1"/>
</dbReference>
<dbReference type="GO" id="GO:0003924">
    <property type="term" value="F:GTPase activity"/>
    <property type="evidence" value="ECO:0007669"/>
    <property type="project" value="UniProtKB-UniRule"/>
</dbReference>
<dbReference type="GO" id="GO:0005525">
    <property type="term" value="F:GTP binding"/>
    <property type="evidence" value="ECO:0007669"/>
    <property type="project" value="UniProtKB-UniRule"/>
</dbReference>
<comment type="subcellular location">
    <subcellularLocation>
        <location evidence="1">Cell membrane</location>
        <topology evidence="1">Peripheral membrane protein</topology>
        <orientation evidence="1">Cytoplasmic side</orientation>
    </subcellularLocation>
</comment>
<evidence type="ECO:0000256" key="6">
    <source>
        <dbReference type="ARBA" id="ARBA00022741"/>
    </source>
</evidence>
<dbReference type="NCBIfam" id="TIGR03499">
    <property type="entry name" value="FlhF"/>
    <property type="match status" value="1"/>
</dbReference>
<keyword evidence="4" id="KW-0813">Transport</keyword>
<keyword evidence="10" id="KW-0472">Membrane</keyword>
<dbReference type="SMART" id="SM00382">
    <property type="entry name" value="AAA"/>
    <property type="match status" value="1"/>
</dbReference>
<comment type="similarity">
    <text evidence="2">Belongs to the GTP-binding SRP family.</text>
</comment>
<evidence type="ECO:0000256" key="1">
    <source>
        <dbReference type="ARBA" id="ARBA00004413"/>
    </source>
</evidence>
<keyword evidence="17" id="KW-1185">Reference proteome</keyword>
<dbReference type="InterPro" id="IPR047040">
    <property type="entry name" value="FlhF__GTPase_dom"/>
</dbReference>
<dbReference type="GO" id="GO:0006614">
    <property type="term" value="P:SRP-dependent cotranslational protein targeting to membrane"/>
    <property type="evidence" value="ECO:0007669"/>
    <property type="project" value="UniProtKB-UniRule"/>
</dbReference>
<dbReference type="OrthoDB" id="9778554at2"/>
<accession>A0A4V2USC5</accession>
<keyword evidence="16" id="KW-0969">Cilium</keyword>
<organism evidence="16 17">
    <name type="scientific">Pectinatus cerevisiiphilus</name>
    <dbReference type="NCBI Taxonomy" id="86956"/>
    <lineage>
        <taxon>Bacteria</taxon>
        <taxon>Bacillati</taxon>
        <taxon>Bacillota</taxon>
        <taxon>Negativicutes</taxon>
        <taxon>Selenomonadales</taxon>
        <taxon>Selenomonadaceae</taxon>
        <taxon>Pectinatus</taxon>
    </lineage>
</organism>
<evidence type="ECO:0000256" key="5">
    <source>
        <dbReference type="ARBA" id="ARBA00022475"/>
    </source>
</evidence>
<dbReference type="InterPro" id="IPR000897">
    <property type="entry name" value="SRP54_GTPase_dom"/>
</dbReference>
<dbReference type="InterPro" id="IPR027417">
    <property type="entry name" value="P-loop_NTPase"/>
</dbReference>
<dbReference type="GO" id="GO:0005047">
    <property type="term" value="F:signal recognition particle binding"/>
    <property type="evidence" value="ECO:0007669"/>
    <property type="project" value="TreeGrafter"/>
</dbReference>
<dbReference type="AlphaFoldDB" id="A0A4V2USC5"/>
<sequence>MQIKVFRERTAKDAMDKVRSELGPDAVILHTRKYTTGGIFGYGGKKMVEVTAAVEDGAQTKILPPINNTVKKDKAQPSAVNKTGAQGEPTIRPIVPRQILENYKTTGLSSSQKSKPVDANFLTEEPLGQPPKVIKNTDEMTMQVSNEKKQQRKIRQLEQELAQMKVVLNSVIGTKTDENIAVKRKTIALKEALQAQEVNAEIIKEIVAGQDPELLTDKDMPYVRKVLLDYLEKHMPSSSGIEIVKGKPKIVALIGATGVGKTTTLAKIASRFVLEQRLRAVLITADTYRISAVDQLKTYSDIIGLPLEIVYTPGELKKVINRHKDKQLILIDTAGRSQHNDYQLLELQDLLKVNDSIEKHLVLSATTKYKDIIDIIRKFSLCAPDKVIFTKTDETSSIGVVLNLLKEYPMALSYFTNGQSVPDDIFPAQPNNLADLLLR</sequence>
<dbReference type="PANTHER" id="PTHR43134:SF3">
    <property type="entry name" value="FLAGELLAR BIOSYNTHESIS PROTEIN FLHF"/>
    <property type="match status" value="1"/>
</dbReference>
<evidence type="ECO:0000256" key="7">
    <source>
        <dbReference type="ARBA" id="ARBA00022795"/>
    </source>
</evidence>
<comment type="function">
    <text evidence="12">Necessary for flagellar biosynthesis. May be involved in translocation of the flagellum.</text>
</comment>
<comment type="caution">
    <text evidence="16">The sequence shown here is derived from an EMBL/GenBank/DDBJ whole genome shotgun (WGS) entry which is preliminary data.</text>
</comment>
<evidence type="ECO:0000256" key="3">
    <source>
        <dbReference type="ARBA" id="ARBA00014919"/>
    </source>
</evidence>